<feature type="region of interest" description="Disordered" evidence="1">
    <location>
        <begin position="114"/>
        <end position="206"/>
    </location>
</feature>
<dbReference type="GO" id="GO:0000711">
    <property type="term" value="P:meiotic DNA repair synthesis"/>
    <property type="evidence" value="ECO:0007669"/>
    <property type="project" value="InterPro"/>
</dbReference>
<dbReference type="GO" id="GO:0007276">
    <property type="term" value="P:gamete generation"/>
    <property type="evidence" value="ECO:0007669"/>
    <property type="project" value="InterPro"/>
</dbReference>
<accession>A0A9Q1HE20</accession>
<keyword evidence="3" id="KW-1185">Reference proteome</keyword>
<dbReference type="AlphaFoldDB" id="A0A9Q1HE20"/>
<feature type="compositionally biased region" description="Polar residues" evidence="1">
    <location>
        <begin position="121"/>
        <end position="153"/>
    </location>
</feature>
<gene>
    <name evidence="2" type="ORF">HOLleu_09666</name>
</gene>
<sequence length="345" mass="38292">MQSQNSYNINVTNSINTGQKILPIFNVRKRPRQALYAVPSTLSQEAEKKPSIQLQPCLPPRQVAQAEIKGDWKKSSNSFHNLGGTSHQQPVTSNTGKGAFQKYVGANQAGTRKIQPAKLLGTNQQETTSAGSYPSPSRNYSAKNNQTTQLVSNSSMSTSNYVTPSSSSFSQNLSRKSVVPQRKSSNFQRPEEQPVTTQVKATSNDRVQGEDFKQNEKSMKVLTVGIEGVRKWSQILAGDGMLMFEVFARKNSIVSSNEGNNAKLFTLQDGNHTLRCIFYETDRSLPQVQKGQMVRCLGSFQVTQNIFHCVAIRIVSPTEQRWMKVQISACDKALRSELAVIKIEP</sequence>
<dbReference type="GO" id="GO:0051445">
    <property type="term" value="P:regulation of meiotic cell cycle"/>
    <property type="evidence" value="ECO:0007669"/>
    <property type="project" value="TreeGrafter"/>
</dbReference>
<organism evidence="2 3">
    <name type="scientific">Holothuria leucospilota</name>
    <name type="common">Black long sea cucumber</name>
    <name type="synonym">Mertensiothuria leucospilota</name>
    <dbReference type="NCBI Taxonomy" id="206669"/>
    <lineage>
        <taxon>Eukaryota</taxon>
        <taxon>Metazoa</taxon>
        <taxon>Echinodermata</taxon>
        <taxon>Eleutherozoa</taxon>
        <taxon>Echinozoa</taxon>
        <taxon>Holothuroidea</taxon>
        <taxon>Aspidochirotacea</taxon>
        <taxon>Aspidochirotida</taxon>
        <taxon>Holothuriidae</taxon>
        <taxon>Holothuria</taxon>
    </lineage>
</organism>
<dbReference type="Proteomes" id="UP001152320">
    <property type="component" value="Chromosome 4"/>
</dbReference>
<dbReference type="GO" id="GO:0007129">
    <property type="term" value="P:homologous chromosome pairing at meiosis"/>
    <property type="evidence" value="ECO:0007669"/>
    <property type="project" value="InterPro"/>
</dbReference>
<feature type="compositionally biased region" description="Polar residues" evidence="1">
    <location>
        <begin position="182"/>
        <end position="206"/>
    </location>
</feature>
<feature type="compositionally biased region" description="Polar residues" evidence="1">
    <location>
        <begin position="75"/>
        <end position="96"/>
    </location>
</feature>
<protein>
    <submittedName>
        <fullName evidence="2">Spermatogenesis-associated protein 22</fullName>
    </submittedName>
</protein>
<dbReference type="PANTHER" id="PTHR35258">
    <property type="entry name" value="SPERMATOGENESIS-ASSOCIATED PROTEIN 22"/>
    <property type="match status" value="1"/>
</dbReference>
<comment type="caution">
    <text evidence="2">The sequence shown here is derived from an EMBL/GenBank/DDBJ whole genome shotgun (WGS) entry which is preliminary data.</text>
</comment>
<evidence type="ECO:0000313" key="2">
    <source>
        <dbReference type="EMBL" id="KAJ8042809.1"/>
    </source>
</evidence>
<feature type="compositionally biased region" description="Low complexity" evidence="1">
    <location>
        <begin position="154"/>
        <end position="170"/>
    </location>
</feature>
<reference evidence="2" key="1">
    <citation type="submission" date="2021-10" db="EMBL/GenBank/DDBJ databases">
        <title>Tropical sea cucumber genome reveals ecological adaptation and Cuvierian tubules defense mechanism.</title>
        <authorList>
            <person name="Chen T."/>
        </authorList>
    </citation>
    <scope>NUCLEOTIDE SEQUENCE</scope>
    <source>
        <strain evidence="2">Nanhai2018</strain>
        <tissue evidence="2">Muscle</tissue>
    </source>
</reference>
<evidence type="ECO:0000256" key="1">
    <source>
        <dbReference type="SAM" id="MobiDB-lite"/>
    </source>
</evidence>
<proteinExistence type="predicted"/>
<dbReference type="PANTHER" id="PTHR35258:SF1">
    <property type="entry name" value="SPERMATOGENESIS-ASSOCIATED PROTEIN 22"/>
    <property type="match status" value="1"/>
</dbReference>
<dbReference type="EMBL" id="JAIZAY010000004">
    <property type="protein sequence ID" value="KAJ8042809.1"/>
    <property type="molecule type" value="Genomic_DNA"/>
</dbReference>
<name>A0A9Q1HE20_HOLLE</name>
<dbReference type="OrthoDB" id="10028206at2759"/>
<feature type="region of interest" description="Disordered" evidence="1">
    <location>
        <begin position="74"/>
        <end position="98"/>
    </location>
</feature>
<evidence type="ECO:0000313" key="3">
    <source>
        <dbReference type="Proteomes" id="UP001152320"/>
    </source>
</evidence>
<dbReference type="InterPro" id="IPR033536">
    <property type="entry name" value="Spata22"/>
</dbReference>